<comment type="caution">
    <text evidence="1">The sequence shown here is derived from an EMBL/GenBank/DDBJ whole genome shotgun (WGS) entry which is preliminary data.</text>
</comment>
<evidence type="ECO:0000313" key="1">
    <source>
        <dbReference type="EMBL" id="EYC18795.1"/>
    </source>
</evidence>
<proteinExistence type="predicted"/>
<name>A0A016UUB3_9BILA</name>
<dbReference type="PANTHER" id="PTHR46238">
    <property type="entry name" value="REVERSE TRANSCRIPTASE DOMAIN-CONTAINING PROTEIN"/>
    <property type="match status" value="1"/>
</dbReference>
<reference evidence="2" key="1">
    <citation type="journal article" date="2015" name="Nat. Genet.">
        <title>The genome and transcriptome of the zoonotic hookworm Ancylostoma ceylanicum identify infection-specific gene families.</title>
        <authorList>
            <person name="Schwarz E.M."/>
            <person name="Hu Y."/>
            <person name="Antoshechkin I."/>
            <person name="Miller M.M."/>
            <person name="Sternberg P.W."/>
            <person name="Aroian R.V."/>
        </authorList>
    </citation>
    <scope>NUCLEOTIDE SEQUENCE</scope>
    <source>
        <strain evidence="2">HY135</strain>
    </source>
</reference>
<evidence type="ECO:0000313" key="2">
    <source>
        <dbReference type="Proteomes" id="UP000024635"/>
    </source>
</evidence>
<keyword evidence="2" id="KW-1185">Reference proteome</keyword>
<sequence>MQDVCWSERLARFVLWLNVKKTEYMTTSLNELSVIQVNGNNLPRAEYSKCLGTTLSADENLAREVVARINAAWLKWRSMTGVLCDKKIPVRFKSKGYRAVVQSVTLYGAECWPASKEVERPPTVMEAQALRWTAGITRADRIRIEKIRERFGIASIAYKLRKTCLR</sequence>
<dbReference type="PANTHER" id="PTHR46238:SF8">
    <property type="entry name" value="ENDONUCLEASE_EXONUCLEASE_PHOSPHATASE DOMAIN-CONTAINING PROTEIN"/>
    <property type="match status" value="1"/>
</dbReference>
<dbReference type="EMBL" id="JARK01001362">
    <property type="protein sequence ID" value="EYC18795.1"/>
    <property type="molecule type" value="Genomic_DNA"/>
</dbReference>
<dbReference type="AlphaFoldDB" id="A0A016UUB3"/>
<accession>A0A016UUB3</accession>
<organism evidence="1 2">
    <name type="scientific">Ancylostoma ceylanicum</name>
    <dbReference type="NCBI Taxonomy" id="53326"/>
    <lineage>
        <taxon>Eukaryota</taxon>
        <taxon>Metazoa</taxon>
        <taxon>Ecdysozoa</taxon>
        <taxon>Nematoda</taxon>
        <taxon>Chromadorea</taxon>
        <taxon>Rhabditida</taxon>
        <taxon>Rhabditina</taxon>
        <taxon>Rhabditomorpha</taxon>
        <taxon>Strongyloidea</taxon>
        <taxon>Ancylostomatidae</taxon>
        <taxon>Ancylostomatinae</taxon>
        <taxon>Ancylostoma</taxon>
    </lineage>
</organism>
<protein>
    <submittedName>
        <fullName evidence="1">Uncharacterized protein</fullName>
    </submittedName>
</protein>
<gene>
    <name evidence="1" type="primary">Acey_s0026.g1371</name>
    <name evidence="1" type="ORF">Y032_0026g1371</name>
</gene>
<dbReference type="Proteomes" id="UP000024635">
    <property type="component" value="Unassembled WGS sequence"/>
</dbReference>
<dbReference type="OrthoDB" id="424543at2759"/>